<dbReference type="STRING" id="68895.RR42_s0977"/>
<gene>
    <name evidence="1" type="ORF">RR42_s0977</name>
</gene>
<organism evidence="1 2">
    <name type="scientific">Cupriavidus basilensis</name>
    <dbReference type="NCBI Taxonomy" id="68895"/>
    <lineage>
        <taxon>Bacteria</taxon>
        <taxon>Pseudomonadati</taxon>
        <taxon>Pseudomonadota</taxon>
        <taxon>Betaproteobacteria</taxon>
        <taxon>Burkholderiales</taxon>
        <taxon>Burkholderiaceae</taxon>
        <taxon>Cupriavidus</taxon>
    </lineage>
</organism>
<sequence>MAIQGHYFFHHLGMDRDMREQFAGHPNYDRTAEFCELYDSPAFDPMAETLLLAEFEPMVRRLFKHPVNSIYKKAAAMAET</sequence>
<protein>
    <submittedName>
        <fullName evidence="1">Metal-dependent phosphohydrolase, HD subdomain</fullName>
    </submittedName>
</protein>
<name>A0A0C4YAN9_9BURK</name>
<dbReference type="AlphaFoldDB" id="A0A0C4YAN9"/>
<dbReference type="EMBL" id="CP010537">
    <property type="protein sequence ID" value="AJG22567.1"/>
    <property type="molecule type" value="Genomic_DNA"/>
</dbReference>
<keyword evidence="1" id="KW-0378">Hydrolase</keyword>
<dbReference type="GO" id="GO:0016787">
    <property type="term" value="F:hydrolase activity"/>
    <property type="evidence" value="ECO:0007669"/>
    <property type="project" value="UniProtKB-KW"/>
</dbReference>
<dbReference type="Proteomes" id="UP000031843">
    <property type="component" value="Chromosome secondary"/>
</dbReference>
<proteinExistence type="predicted"/>
<accession>A0A0C4YAN9</accession>
<dbReference type="KEGG" id="cbw:RR42_s0977"/>
<keyword evidence="2" id="KW-1185">Reference proteome</keyword>
<evidence type="ECO:0000313" key="1">
    <source>
        <dbReference type="EMBL" id="AJG22567.1"/>
    </source>
</evidence>
<reference evidence="1 2" key="1">
    <citation type="journal article" date="2015" name="Genome Announc.">
        <title>Complete Genome Sequence of Cupriavidus basilensis 4G11, Isolated from the Oak Ridge Field Research Center Site.</title>
        <authorList>
            <person name="Ray J."/>
            <person name="Waters R.J."/>
            <person name="Skerker J.M."/>
            <person name="Kuehl J.V."/>
            <person name="Price M.N."/>
            <person name="Huang J."/>
            <person name="Chakraborty R."/>
            <person name="Arkin A.P."/>
            <person name="Deutschbauer A."/>
        </authorList>
    </citation>
    <scope>NUCLEOTIDE SEQUENCE [LARGE SCALE GENOMIC DNA]</scope>
    <source>
        <strain evidence="1">4G11</strain>
    </source>
</reference>
<evidence type="ECO:0000313" key="2">
    <source>
        <dbReference type="Proteomes" id="UP000031843"/>
    </source>
</evidence>